<reference evidence="3" key="2">
    <citation type="submission" date="2016-11" db="EMBL/GenBank/DDBJ databases">
        <authorList>
            <person name="Varghese N."/>
            <person name="Submissions S."/>
        </authorList>
    </citation>
    <scope>NUCLEOTIDE SEQUENCE</scope>
    <source>
        <strain evidence="3">DSM 4029</strain>
    </source>
</reference>
<evidence type="ECO:0000313" key="3">
    <source>
        <dbReference type="EMBL" id="SHF71555.1"/>
    </source>
</evidence>
<reference evidence="4" key="1">
    <citation type="submission" date="2016-11" db="EMBL/GenBank/DDBJ databases">
        <authorList>
            <person name="Jaros S."/>
            <person name="Januszkiewicz K."/>
            <person name="Wedrychowicz H."/>
        </authorList>
    </citation>
    <scope>NUCLEOTIDE SEQUENCE [LARGE SCALE GENOMIC DNA]</scope>
    <source>
        <strain evidence="4">DSM 4029</strain>
    </source>
</reference>
<evidence type="ECO:0000259" key="1">
    <source>
        <dbReference type="PROSITE" id="PS50910"/>
    </source>
</evidence>
<dbReference type="EMBL" id="WWVX01000001">
    <property type="protein sequence ID" value="MZL68774.1"/>
    <property type="molecule type" value="Genomic_DNA"/>
</dbReference>
<dbReference type="Pfam" id="PF05168">
    <property type="entry name" value="HEPN"/>
    <property type="match status" value="1"/>
</dbReference>
<evidence type="ECO:0000313" key="4">
    <source>
        <dbReference type="Proteomes" id="UP000184089"/>
    </source>
</evidence>
<dbReference type="PROSITE" id="PS50910">
    <property type="entry name" value="HEPN"/>
    <property type="match status" value="1"/>
</dbReference>
<evidence type="ECO:0000313" key="2">
    <source>
        <dbReference type="EMBL" id="MZL68774.1"/>
    </source>
</evidence>
<gene>
    <name evidence="2" type="ORF">GT747_03155</name>
    <name evidence="3" type="ORF">SAMN05444424_0433</name>
</gene>
<comment type="caution">
    <text evidence="3">The sequence shown here is derived from an EMBL/GenBank/DDBJ whole genome shotgun (WGS) entry which is preliminary data.</text>
</comment>
<dbReference type="SMART" id="SM00748">
    <property type="entry name" value="HEPN"/>
    <property type="match status" value="1"/>
</dbReference>
<feature type="domain" description="HEPN" evidence="1">
    <location>
        <begin position="17"/>
        <end position="125"/>
    </location>
</feature>
<dbReference type="SUPFAM" id="SSF81593">
    <property type="entry name" value="Nucleotidyltransferase substrate binding subunit/domain"/>
    <property type="match status" value="1"/>
</dbReference>
<protein>
    <submittedName>
        <fullName evidence="3">HEPN domain-containing protein</fullName>
    </submittedName>
</protein>
<dbReference type="Gene3D" id="1.20.120.330">
    <property type="entry name" value="Nucleotidyltransferases domain 2"/>
    <property type="match status" value="1"/>
</dbReference>
<accession>A0AAQ1RV47</accession>
<keyword evidence="5" id="KW-1185">Reference proteome</keyword>
<dbReference type="InterPro" id="IPR007842">
    <property type="entry name" value="HEPN_dom"/>
</dbReference>
<name>A0AAQ1RV47_9FIRM</name>
<dbReference type="Proteomes" id="UP000474718">
    <property type="component" value="Unassembled WGS sequence"/>
</dbReference>
<proteinExistence type="predicted"/>
<evidence type="ECO:0000313" key="5">
    <source>
        <dbReference type="Proteomes" id="UP000474718"/>
    </source>
</evidence>
<sequence>MRRRHNTGDSRRYYDWMDRAEEDMETVELLRREDRCYFSCAFHCQQAIEKALKAYILVKTGNLVDGHNLSWLCKQAVKHDEEFTQWLDESAALNHCYIETRYPTDVPYEMGRGQVRRFAAMAREMFTFICEQVEEELDASEQPSAGPEAAGE</sequence>
<dbReference type="RefSeq" id="WP_021658240.1">
    <property type="nucleotide sequence ID" value="NZ_FQVY01000001.1"/>
</dbReference>
<dbReference type="EMBL" id="FQVY01000001">
    <property type="protein sequence ID" value="SHF71555.1"/>
    <property type="molecule type" value="Genomic_DNA"/>
</dbReference>
<dbReference type="Proteomes" id="UP000184089">
    <property type="component" value="Unassembled WGS sequence"/>
</dbReference>
<organism evidence="3 4">
    <name type="scientific">Bittarella massiliensis</name>
    <name type="common">ex Durand et al. 2017</name>
    <dbReference type="NCBI Taxonomy" id="1720313"/>
    <lineage>
        <taxon>Bacteria</taxon>
        <taxon>Bacillati</taxon>
        <taxon>Bacillota</taxon>
        <taxon>Clostridia</taxon>
        <taxon>Eubacteriales</taxon>
        <taxon>Oscillospiraceae</taxon>
        <taxon>Bittarella (ex Durand et al. 2017)</taxon>
    </lineage>
</organism>
<reference evidence="2 5" key="3">
    <citation type="journal article" date="2019" name="Nat. Med.">
        <title>A library of human gut bacterial isolates paired with longitudinal multiomics data enables mechanistic microbiome research.</title>
        <authorList>
            <person name="Poyet M."/>
            <person name="Groussin M."/>
            <person name="Gibbons S.M."/>
            <person name="Avila-Pacheco J."/>
            <person name="Jiang X."/>
            <person name="Kearney S.M."/>
            <person name="Perrotta A.R."/>
            <person name="Berdy B."/>
            <person name="Zhao S."/>
            <person name="Lieberman T.D."/>
            <person name="Swanson P.K."/>
            <person name="Smith M."/>
            <person name="Roesemann S."/>
            <person name="Alexander J.E."/>
            <person name="Rich S.A."/>
            <person name="Livny J."/>
            <person name="Vlamakis H."/>
            <person name="Clish C."/>
            <person name="Bullock K."/>
            <person name="Deik A."/>
            <person name="Scott J."/>
            <person name="Pierce K.A."/>
            <person name="Xavier R.J."/>
            <person name="Alm E.J."/>
        </authorList>
    </citation>
    <scope>NUCLEOTIDE SEQUENCE [LARGE SCALE GENOMIC DNA]</scope>
    <source>
        <strain evidence="2 5">BIOML-A2</strain>
    </source>
</reference>
<dbReference type="AlphaFoldDB" id="A0AAQ1RV47"/>